<dbReference type="OrthoDB" id="128883at2"/>
<dbReference type="AlphaFoldDB" id="A0A6N8FNX3"/>
<dbReference type="InterPro" id="IPR019089">
    <property type="entry name" value="Cas_GSU0054"/>
</dbReference>
<organism evidence="1 2">
    <name type="scientific">Gloeocapsopsis dulcis AAB1 = 1H9</name>
    <dbReference type="NCBI Taxonomy" id="1433147"/>
    <lineage>
        <taxon>Bacteria</taxon>
        <taxon>Bacillati</taxon>
        <taxon>Cyanobacteriota</taxon>
        <taxon>Cyanophyceae</taxon>
        <taxon>Oscillatoriophycideae</taxon>
        <taxon>Chroococcales</taxon>
        <taxon>Chroococcaceae</taxon>
        <taxon>Gloeocapsopsis</taxon>
        <taxon>Gloeocapsopsis dulcis</taxon>
    </lineage>
</organism>
<name>A0A6N8FNX3_9CHRO</name>
<evidence type="ECO:0000313" key="1">
    <source>
        <dbReference type="EMBL" id="MUL34849.1"/>
    </source>
</evidence>
<proteinExistence type="predicted"/>
<accession>A0A6N8FNX3</accession>
<comment type="caution">
    <text evidence="1">The sequence shown here is derived from an EMBL/GenBank/DDBJ whole genome shotgun (WGS) entry which is preliminary data.</text>
</comment>
<dbReference type="NCBIfam" id="TIGR02165">
    <property type="entry name" value="cas5_6_GSU0054"/>
    <property type="match status" value="1"/>
</dbReference>
<sequence length="499" mass="55713">MIHIKIQFHTNQYQACAWGNLHAEGVIDWPPAPWRILRSLVAGAYNVNLSEKYQPTLKALLHKLASAQPSYTLPPTTYIQHRSPRPQVNLKTAKVDPGKTLYSAGLLMSNHQHDLYVHWSVTLAEIEELVLSLCLSGLTYFGRKESVATMTLVDTAPEPNAKPDAQGTRLVAIADPDLDADTLWNALNLSAHENYGVNRSAVFPGIRWATYRIAQQQLQVQQQADEQQRTHSVTLAVSGSPKLPFNLALLLTHRLHQVLISHCPAPVFTGQDMGEPSRNHDHTIFQCVPERTGRYVEQVRLYSYSGYSSEALAAIASCSKLPGVARGYDIKLAIADLGSNEKASEDWISSTPFFLSRFPAVRRGKPRMLSEHYQKDGPEHQVLQYLQYLPWLNLKGVPTYREYEGGLALCLDNEVAVITSCQVFPGFWKWESECRQGKKAGRVGYQVRLKFATMVTGPIILGYTAHYGLGAMIPLREWVGVFEPHTTTSRVIPASSILS</sequence>
<reference evidence="1 2" key="1">
    <citation type="journal article" date="2019" name="Front. Microbiol.">
        <title>Genomic Features for Desiccation Tolerance and Sugar Biosynthesis in the Extremophile Gloeocapsopsis sp. UTEX B3054.</title>
        <authorList>
            <person name="Urrejola C."/>
            <person name="Alcorta J."/>
            <person name="Salas L."/>
            <person name="Vasquez M."/>
            <person name="Polz M.F."/>
            <person name="Vicuna R."/>
            <person name="Diez B."/>
        </authorList>
    </citation>
    <scope>NUCLEOTIDE SEQUENCE [LARGE SCALE GENOMIC DNA]</scope>
    <source>
        <strain evidence="1 2">1H9</strain>
    </source>
</reference>
<gene>
    <name evidence="1" type="ORF">BWI75_00350</name>
</gene>
<evidence type="ECO:0000313" key="2">
    <source>
        <dbReference type="Proteomes" id="UP000441797"/>
    </source>
</evidence>
<dbReference type="RefSeq" id="WP_105220323.1">
    <property type="nucleotide sequence ID" value="NZ_CAWNSU010000059.1"/>
</dbReference>
<dbReference type="EMBL" id="NAPY01000001">
    <property type="protein sequence ID" value="MUL34849.1"/>
    <property type="molecule type" value="Genomic_DNA"/>
</dbReference>
<dbReference type="Proteomes" id="UP000441797">
    <property type="component" value="Unassembled WGS sequence"/>
</dbReference>
<keyword evidence="2" id="KW-1185">Reference proteome</keyword>
<protein>
    <submittedName>
        <fullName evidence="1">Type I-U CRISPR-associated protein Cas5/Cas6</fullName>
    </submittedName>
</protein>